<dbReference type="AlphaFoldDB" id="A0A090WYA8"/>
<keyword evidence="1" id="KW-0732">Signal</keyword>
<dbReference type="PANTHER" id="PTHR37322">
    <property type="match status" value="1"/>
</dbReference>
<dbReference type="Pfam" id="PF09093">
    <property type="entry name" value="Lyase_catalyt"/>
    <property type="match status" value="1"/>
</dbReference>
<reference evidence="3 4" key="1">
    <citation type="journal article" date="2014" name="Genome Announc.">
        <title>Draft Genome Sequences of Marine Flavobacterium Algibacter lectus Strains SS8 and NR4.</title>
        <authorList>
            <person name="Takatani N."/>
            <person name="Nakanishi M."/>
            <person name="Meirelles P."/>
            <person name="Mino S."/>
            <person name="Suda W."/>
            <person name="Oshima K."/>
            <person name="Hattori M."/>
            <person name="Ohkuma M."/>
            <person name="Hosokawa M."/>
            <person name="Miyashita K."/>
            <person name="Thompson F.L."/>
            <person name="Niwa A."/>
            <person name="Sawabe T."/>
            <person name="Sawabe T."/>
        </authorList>
    </citation>
    <scope>NUCLEOTIDE SEQUENCE [LARGE SCALE GENOMIC DNA]</scope>
    <source>
        <strain evidence="4">JCM19274</strain>
    </source>
</reference>
<dbReference type="InterPro" id="IPR015177">
    <property type="entry name" value="Lyase_catalyt"/>
</dbReference>
<feature type="domain" description="Lyase catalytic" evidence="2">
    <location>
        <begin position="422"/>
        <end position="481"/>
    </location>
</feature>
<dbReference type="SUPFAM" id="SSF48230">
    <property type="entry name" value="Chondroitin AC/alginate lyase"/>
    <property type="match status" value="1"/>
</dbReference>
<dbReference type="RefSeq" id="WP_081958778.1">
    <property type="nucleotide sequence ID" value="NZ_BBNU01000021.1"/>
</dbReference>
<dbReference type="Gene3D" id="1.50.10.100">
    <property type="entry name" value="Chondroitin AC/alginate lyase"/>
    <property type="match status" value="1"/>
</dbReference>
<protein>
    <recommendedName>
        <fullName evidence="2">Lyase catalytic domain-containing protein</fullName>
    </recommendedName>
</protein>
<evidence type="ECO:0000259" key="2">
    <source>
        <dbReference type="Pfam" id="PF09093"/>
    </source>
</evidence>
<name>A0A090WYA8_9FLAO</name>
<comment type="caution">
    <text evidence="3">The sequence shown here is derived from an EMBL/GenBank/DDBJ whole genome shotgun (WGS) entry which is preliminary data.</text>
</comment>
<dbReference type="InterPro" id="IPR008929">
    <property type="entry name" value="Chondroitin_lyas"/>
</dbReference>
<evidence type="ECO:0000256" key="1">
    <source>
        <dbReference type="SAM" id="SignalP"/>
    </source>
</evidence>
<organism evidence="3 4">
    <name type="scientific">Algibacter lectus</name>
    <dbReference type="NCBI Taxonomy" id="221126"/>
    <lineage>
        <taxon>Bacteria</taxon>
        <taxon>Pseudomonadati</taxon>
        <taxon>Bacteroidota</taxon>
        <taxon>Flavobacteriia</taxon>
        <taxon>Flavobacteriales</taxon>
        <taxon>Flavobacteriaceae</taxon>
        <taxon>Algibacter</taxon>
    </lineage>
</organism>
<feature type="chain" id="PRO_5001866413" description="Lyase catalytic domain-containing protein" evidence="1">
    <location>
        <begin position="24"/>
        <end position="484"/>
    </location>
</feature>
<gene>
    <name evidence="3" type="ORF">JCM19274_2791</name>
</gene>
<dbReference type="PANTHER" id="PTHR37322:SF3">
    <property type="entry name" value="CHONDROITIN SULFATE ABC EXOLYASE"/>
    <property type="match status" value="1"/>
</dbReference>
<feature type="signal peptide" evidence="1">
    <location>
        <begin position="1"/>
        <end position="23"/>
    </location>
</feature>
<dbReference type="EMBL" id="BBNU01000021">
    <property type="protein sequence ID" value="GAL82080.1"/>
    <property type="molecule type" value="Genomic_DNA"/>
</dbReference>
<dbReference type="InterPro" id="IPR039174">
    <property type="entry name" value="Chondroitin_ABC_lyase"/>
</dbReference>
<accession>A0A090WYA8</accession>
<dbReference type="Gene3D" id="2.60.120.430">
    <property type="entry name" value="Galactose-binding lectin"/>
    <property type="match status" value="1"/>
</dbReference>
<evidence type="ECO:0000313" key="3">
    <source>
        <dbReference type="EMBL" id="GAL82080.1"/>
    </source>
</evidence>
<proteinExistence type="predicted"/>
<evidence type="ECO:0000313" key="4">
    <source>
        <dbReference type="Proteomes" id="UP000029643"/>
    </source>
</evidence>
<sequence>MKLYSINILSIILLIMSSFSVFAQERSGNYLDSRIGDTKNETYEALLYHADKEWLYDFDTKSPFEGITISSGTFERDKTFFMSSPQSMKWNTSKGASLLFNANVTLEKSWPNNYYLTLGMFQEDVPKRDDKRVFKVELLSVTGDVIISRDINMHRGGWNILCSDLKLPSTVTVDKVRITQISGVSGAVLLDNFMISAFQNNNIIFMANGTAEIGNAELTMDKANNYPETVLTEDEKQAFLSIAEKVIPLPEKINQISSEKLQEYKEFHDFYNIVSHGEYASGKNPLYYWRSVTSEVTNLFIHYVQNEKLCKKLKEIGKAWYQTEDAIQKKELSIIMTDLIRLAVTFGDMPNPWYNGRGFAEGGVYYAKDLLQEAGLLDRVTTLIMQQYGVDLVLFNDQKWDNPLGGLKGPLGPEFFWQATADHLNTTSKSMILSVLVGANTPEKARNLKRFKSWLDNIALTYSPGVDGTLKPDGSWFHHWGESL</sequence>
<dbReference type="Proteomes" id="UP000029643">
    <property type="component" value="Unassembled WGS sequence"/>
</dbReference>
<dbReference type="GO" id="GO:0006027">
    <property type="term" value="P:glycosaminoglycan catabolic process"/>
    <property type="evidence" value="ECO:0007669"/>
    <property type="project" value="InterPro"/>
</dbReference>